<comment type="caution">
    <text evidence="3">The sequence shown here is derived from an EMBL/GenBank/DDBJ whole genome shotgun (WGS) entry which is preliminary data.</text>
</comment>
<dbReference type="PANTHER" id="PTHR37856:SF1">
    <property type="entry name" value="MAST CELL-EXPRESSED MEMBRANE PROTEIN 1"/>
    <property type="match status" value="1"/>
</dbReference>
<keyword evidence="2" id="KW-0472">Membrane</keyword>
<dbReference type="PANTHER" id="PTHR37856">
    <property type="entry name" value="MAST CELL-EXPRESSED MEMBRANE PROTEIN 1"/>
    <property type="match status" value="1"/>
</dbReference>
<name>A0A7J7XI80_MYOMY</name>
<evidence type="ECO:0000256" key="2">
    <source>
        <dbReference type="SAM" id="Phobius"/>
    </source>
</evidence>
<keyword evidence="4" id="KW-1185">Reference proteome</keyword>
<evidence type="ECO:0000256" key="1">
    <source>
        <dbReference type="SAM" id="MobiDB-lite"/>
    </source>
</evidence>
<protein>
    <submittedName>
        <fullName evidence="3">Mast cell expressed membrane protein 1</fullName>
    </submittedName>
</protein>
<keyword evidence="2" id="KW-0812">Transmembrane</keyword>
<dbReference type="InterPro" id="IPR038818">
    <property type="entry name" value="MCEMP1"/>
</dbReference>
<proteinExistence type="predicted"/>
<dbReference type="EMBL" id="JABWUV010000006">
    <property type="protein sequence ID" value="KAF6349369.1"/>
    <property type="molecule type" value="Genomic_DNA"/>
</dbReference>
<dbReference type="AlphaFoldDB" id="A0A7J7XI80"/>
<accession>A0A7J7XI80</accession>
<sequence>MEAEEIYINQTSMQAAAVKDEQRGTPANRKGVDDPNYANIPVILRKQDHPKGSHSPSKSEARSRPSSDSAQCLHKAFTSLYILLALISIILLVWVLVKNSVMSQELLVLKMEISNVSISTREWEVGQRKGWSYVKQSLSNAKQSIDLANHITQIKTQLQQISVVLKKMQNPQPTQSTRASETPGAGRPPGPASGTRAPPSGGFGEPRRAARPAPPARRACAHGAVYGAVKQLGRAAARSSRATAEV</sequence>
<reference evidence="3 4" key="1">
    <citation type="journal article" date="2020" name="Nature">
        <title>Six reference-quality genomes reveal evolution of bat adaptations.</title>
        <authorList>
            <person name="Jebb D."/>
            <person name="Huang Z."/>
            <person name="Pippel M."/>
            <person name="Hughes G.M."/>
            <person name="Lavrichenko K."/>
            <person name="Devanna P."/>
            <person name="Winkler S."/>
            <person name="Jermiin L.S."/>
            <person name="Skirmuntt E.C."/>
            <person name="Katzourakis A."/>
            <person name="Burkitt-Gray L."/>
            <person name="Ray D.A."/>
            <person name="Sullivan K.A.M."/>
            <person name="Roscito J.G."/>
            <person name="Kirilenko B.M."/>
            <person name="Davalos L.M."/>
            <person name="Corthals A.P."/>
            <person name="Power M.L."/>
            <person name="Jones G."/>
            <person name="Ransome R.D."/>
            <person name="Dechmann D.K.N."/>
            <person name="Locatelli A.G."/>
            <person name="Puechmaille S.J."/>
            <person name="Fedrigo O."/>
            <person name="Jarvis E.D."/>
            <person name="Hiller M."/>
            <person name="Vernes S.C."/>
            <person name="Myers E.W."/>
            <person name="Teeling E.C."/>
        </authorList>
    </citation>
    <scope>NUCLEOTIDE SEQUENCE [LARGE SCALE GENOMIC DNA]</scope>
    <source>
        <strain evidence="3">MMyoMyo1</strain>
        <tissue evidence="3">Flight muscle</tissue>
    </source>
</reference>
<feature type="transmembrane region" description="Helical" evidence="2">
    <location>
        <begin position="76"/>
        <end position="97"/>
    </location>
</feature>
<evidence type="ECO:0000313" key="4">
    <source>
        <dbReference type="Proteomes" id="UP000527355"/>
    </source>
</evidence>
<keyword evidence="2" id="KW-1133">Transmembrane helix</keyword>
<gene>
    <name evidence="3" type="ORF">mMyoMyo1_012862</name>
</gene>
<evidence type="ECO:0000313" key="3">
    <source>
        <dbReference type="EMBL" id="KAF6349369.1"/>
    </source>
</evidence>
<feature type="compositionally biased region" description="Basic and acidic residues" evidence="1">
    <location>
        <begin position="45"/>
        <end position="65"/>
    </location>
</feature>
<dbReference type="VEuPathDB" id="HostDB:GeneID_118659309"/>
<organism evidence="3 4">
    <name type="scientific">Myotis myotis</name>
    <name type="common">Greater mouse-eared bat</name>
    <name type="synonym">Vespertilio myotis</name>
    <dbReference type="NCBI Taxonomy" id="51298"/>
    <lineage>
        <taxon>Eukaryota</taxon>
        <taxon>Metazoa</taxon>
        <taxon>Chordata</taxon>
        <taxon>Craniata</taxon>
        <taxon>Vertebrata</taxon>
        <taxon>Euteleostomi</taxon>
        <taxon>Mammalia</taxon>
        <taxon>Eutheria</taxon>
        <taxon>Laurasiatheria</taxon>
        <taxon>Chiroptera</taxon>
        <taxon>Yangochiroptera</taxon>
        <taxon>Vespertilionidae</taxon>
        <taxon>Myotis</taxon>
    </lineage>
</organism>
<feature type="region of interest" description="Disordered" evidence="1">
    <location>
        <begin position="169"/>
        <end position="218"/>
    </location>
</feature>
<feature type="compositionally biased region" description="Polar residues" evidence="1">
    <location>
        <begin position="169"/>
        <end position="180"/>
    </location>
</feature>
<feature type="region of interest" description="Disordered" evidence="1">
    <location>
        <begin position="14"/>
        <end position="68"/>
    </location>
</feature>
<dbReference type="Proteomes" id="UP000527355">
    <property type="component" value="Unassembled WGS sequence"/>
</dbReference>